<feature type="compositionally biased region" description="Polar residues" evidence="1">
    <location>
        <begin position="654"/>
        <end position="663"/>
    </location>
</feature>
<evidence type="ECO:0000256" key="1">
    <source>
        <dbReference type="SAM" id="MobiDB-lite"/>
    </source>
</evidence>
<dbReference type="Proteomes" id="UP000242814">
    <property type="component" value="Unassembled WGS sequence"/>
</dbReference>
<feature type="domain" description="MINDY deubiquitinase" evidence="2">
    <location>
        <begin position="366"/>
        <end position="646"/>
    </location>
</feature>
<organism evidence="3 4">
    <name type="scientific">Paracoccidioides brasiliensis</name>
    <dbReference type="NCBI Taxonomy" id="121759"/>
    <lineage>
        <taxon>Eukaryota</taxon>
        <taxon>Fungi</taxon>
        <taxon>Dikarya</taxon>
        <taxon>Ascomycota</taxon>
        <taxon>Pezizomycotina</taxon>
        <taxon>Eurotiomycetes</taxon>
        <taxon>Eurotiomycetidae</taxon>
        <taxon>Onygenales</taxon>
        <taxon>Ajellomycetaceae</taxon>
        <taxon>Paracoccidioides</taxon>
    </lineage>
</organism>
<dbReference type="GO" id="GO:0005829">
    <property type="term" value="C:cytosol"/>
    <property type="evidence" value="ECO:0007669"/>
    <property type="project" value="TreeGrafter"/>
</dbReference>
<dbReference type="Pfam" id="PF04424">
    <property type="entry name" value="MINDY_DUB"/>
    <property type="match status" value="1"/>
</dbReference>
<dbReference type="GO" id="GO:0071108">
    <property type="term" value="P:protein K48-linked deubiquitination"/>
    <property type="evidence" value="ECO:0007669"/>
    <property type="project" value="TreeGrafter"/>
</dbReference>
<feature type="compositionally biased region" description="Polar residues" evidence="1">
    <location>
        <begin position="331"/>
        <end position="357"/>
    </location>
</feature>
<name>A0A1D2JF52_PARBR</name>
<evidence type="ECO:0000313" key="4">
    <source>
        <dbReference type="Proteomes" id="UP000242814"/>
    </source>
</evidence>
<dbReference type="PANTHER" id="PTHR18063:SF6">
    <property type="entry name" value="UBIQUITIN CARBOXYL-TERMINAL HYDROLASE"/>
    <property type="match status" value="1"/>
</dbReference>
<feature type="compositionally biased region" description="Polar residues" evidence="1">
    <location>
        <begin position="50"/>
        <end position="62"/>
    </location>
</feature>
<protein>
    <recommendedName>
        <fullName evidence="2">MINDY deubiquitinase domain-containing protein</fullName>
    </recommendedName>
</protein>
<feature type="region of interest" description="Disordered" evidence="1">
    <location>
        <begin position="323"/>
        <end position="359"/>
    </location>
</feature>
<dbReference type="VEuPathDB" id="FungiDB:PADG_02395"/>
<dbReference type="GO" id="GO:0071944">
    <property type="term" value="C:cell periphery"/>
    <property type="evidence" value="ECO:0007669"/>
    <property type="project" value="TreeGrafter"/>
</dbReference>
<evidence type="ECO:0000259" key="2">
    <source>
        <dbReference type="Pfam" id="PF04424"/>
    </source>
</evidence>
<dbReference type="AlphaFoldDB" id="A0A1D2JF52"/>
<sequence>MGLSKEPSQDTDTPEGWNTLSSHMPLHSPPVASATTHSNPSVPKLPSAVALNQSPVPSSNVASDDMPNTWVQELAYRPATRKMSPSSRVGESDFLLPSEGHGRSENETQIRNSPHGQYEGVRGGASAIASRSETSVGSSFDDGLPSSSTGRFQSNNPLMRARQTNNGALKYPIPVLDPFDFSQTNNLDHNQCAGNSVAQSPSPHGLDMEFSQLSPPRLRDSSCGLEDKTVSLEAETSCSSEEKRNDAVTSDTRSVVNQPLVSCPQSDKIDVLAQSLKPADLNIQETPKSTELIQTVTKDDPEKPIKSLLDDEPESLPGIYLSRPDNLGSPVPSTVPNSTIPASPTLSGTTGSGQFPSVPQDKLAETYDIRLVNWTDGRTALRKSPMLVQNENGPCPLLALVNGFVMRSKADSPSPITKALQSREKISLGLLVQALFDELTSYTDGADQLPDTEALSSFLIMLHTGMNVNPQLVLTEYPCDTPGTFLETNDIRLYSSFKVPLVHGWLARPSSAAAAALKRVAQNYEDIQLLHFRKEELEDRVFRGGSLDPDEEKLIEDIDTIQHFVNVENATQLSVFGLEHLKKCLEPGSISILFRNDHFSTLFKHPLSYQLFTLVTDAGYASHAEIVWESLVDVNGCNTGFFSGDFRPVGNLSPPVSLQNTKQGGPVTSGGSTLGDNVNGSVEEPTENTEQTDADYAFALALQFQDEEEQRRTNPSRRSRNPTPLLLSNIGSTSLQSEGITDARSNSGSNFCHQQSTPSTGRRVRRGTQEVRSLIPPRAPAVDPGIDAPPPTYEQAANSPRYNPPPGHLQRGDSQGSNPSIVGPRSSSYGFNQNLGRNFSPFRNNRHAPASSTSLPPRPRDKDRSKDCTVM</sequence>
<dbReference type="VEuPathDB" id="FungiDB:PABG_00006"/>
<feature type="region of interest" description="Disordered" evidence="1">
    <location>
        <begin position="706"/>
        <end position="871"/>
    </location>
</feature>
<feature type="compositionally biased region" description="Polar residues" evidence="1">
    <location>
        <begin position="145"/>
        <end position="158"/>
    </location>
</feature>
<dbReference type="InterPro" id="IPR007518">
    <property type="entry name" value="MINDY"/>
</dbReference>
<feature type="region of interest" description="Disordered" evidence="1">
    <location>
        <begin position="186"/>
        <end position="251"/>
    </location>
</feature>
<evidence type="ECO:0000313" key="3">
    <source>
        <dbReference type="EMBL" id="ODH29608.1"/>
    </source>
</evidence>
<comment type="caution">
    <text evidence="3">The sequence shown here is derived from an EMBL/GenBank/DDBJ whole genome shotgun (WGS) entry which is preliminary data.</text>
</comment>
<feature type="compositionally biased region" description="Basic and acidic residues" evidence="1">
    <location>
        <begin position="858"/>
        <end position="871"/>
    </location>
</feature>
<dbReference type="GO" id="GO:0016807">
    <property type="term" value="F:cysteine-type carboxypeptidase activity"/>
    <property type="evidence" value="ECO:0007669"/>
    <property type="project" value="TreeGrafter"/>
</dbReference>
<proteinExistence type="predicted"/>
<dbReference type="InterPro" id="IPR033979">
    <property type="entry name" value="MINDY_domain"/>
</dbReference>
<feature type="compositionally biased region" description="Polar residues" evidence="1">
    <location>
        <begin position="186"/>
        <end position="202"/>
    </location>
</feature>
<feature type="compositionally biased region" description="Polar residues" evidence="1">
    <location>
        <begin position="812"/>
        <end position="843"/>
    </location>
</feature>
<dbReference type="GO" id="GO:1990380">
    <property type="term" value="F:K48-linked deubiquitinase activity"/>
    <property type="evidence" value="ECO:0007669"/>
    <property type="project" value="InterPro"/>
</dbReference>
<feature type="compositionally biased region" description="Polar residues" evidence="1">
    <location>
        <begin position="729"/>
        <end position="760"/>
    </location>
</feature>
<feature type="region of interest" description="Disordered" evidence="1">
    <location>
        <begin position="1"/>
        <end position="158"/>
    </location>
</feature>
<dbReference type="PANTHER" id="PTHR18063">
    <property type="entry name" value="NF-E2 INDUCIBLE PROTEIN"/>
    <property type="match status" value="1"/>
</dbReference>
<dbReference type="GO" id="GO:0004843">
    <property type="term" value="F:cysteine-type deubiquitinase activity"/>
    <property type="evidence" value="ECO:0007669"/>
    <property type="project" value="InterPro"/>
</dbReference>
<feature type="region of interest" description="Disordered" evidence="1">
    <location>
        <begin position="653"/>
        <end position="690"/>
    </location>
</feature>
<accession>A0A1D2JF52</accession>
<feature type="compositionally biased region" description="Basic and acidic residues" evidence="1">
    <location>
        <begin position="217"/>
        <end position="230"/>
    </location>
</feature>
<gene>
    <name evidence="3" type="ORF">ACO22_03712</name>
</gene>
<feature type="compositionally biased region" description="Polar residues" evidence="1">
    <location>
        <begin position="669"/>
        <end position="680"/>
    </location>
</feature>
<feature type="compositionally biased region" description="Polar residues" evidence="1">
    <location>
        <begin position="129"/>
        <end position="138"/>
    </location>
</feature>
<reference evidence="3 4" key="1">
    <citation type="submission" date="2016-06" db="EMBL/GenBank/DDBJ databases">
        <authorList>
            <person name="Kjaerup R.B."/>
            <person name="Dalgaard T.S."/>
            <person name="Juul-Madsen H.R."/>
        </authorList>
    </citation>
    <scope>NUCLEOTIDE SEQUENCE [LARGE SCALE GENOMIC DNA]</scope>
    <source>
        <strain evidence="3 4">Pb300</strain>
    </source>
</reference>
<dbReference type="EMBL" id="LZYO01000132">
    <property type="protein sequence ID" value="ODH29608.1"/>
    <property type="molecule type" value="Genomic_DNA"/>
</dbReference>